<dbReference type="EMBL" id="LDPH01000011">
    <property type="protein sequence ID" value="KLV26023.1"/>
    <property type="molecule type" value="Genomic_DNA"/>
</dbReference>
<comment type="catalytic activity">
    <reaction evidence="1 4">
        <text>D-cellobiose = beta-D-glucosyl-(1-&gt;4)-D-mannopyranose</text>
        <dbReference type="Rhea" id="RHEA:23384"/>
        <dbReference type="ChEBI" id="CHEBI:17057"/>
        <dbReference type="ChEBI" id="CHEBI:47931"/>
        <dbReference type="EC" id="5.1.3.11"/>
    </reaction>
</comment>
<dbReference type="InterPro" id="IPR028584">
    <property type="entry name" value="Cellobiose_2_epim"/>
</dbReference>
<dbReference type="HAMAP" id="MF_00929">
    <property type="entry name" value="Cellobiose_2_epim"/>
    <property type="match status" value="1"/>
</dbReference>
<evidence type="ECO:0000256" key="2">
    <source>
        <dbReference type="ARBA" id="ARBA00008558"/>
    </source>
</evidence>
<evidence type="ECO:0000256" key="1">
    <source>
        <dbReference type="ARBA" id="ARBA00001470"/>
    </source>
</evidence>
<comment type="similarity">
    <text evidence="2">Belongs to the N-acylglucosamine 2-epimerase family.</text>
</comment>
<evidence type="ECO:0000313" key="6">
    <source>
        <dbReference type="Proteomes" id="UP000036045"/>
    </source>
</evidence>
<dbReference type="Gene3D" id="1.50.10.10">
    <property type="match status" value="1"/>
</dbReference>
<gene>
    <name evidence="5" type="ORF">ABW02_13155</name>
</gene>
<dbReference type="OrthoDB" id="5141876at2"/>
<keyword evidence="6" id="KW-1185">Reference proteome</keyword>
<dbReference type="GO" id="GO:0005975">
    <property type="term" value="P:carbohydrate metabolic process"/>
    <property type="evidence" value="ECO:0007669"/>
    <property type="project" value="InterPro"/>
</dbReference>
<proteinExistence type="inferred from homology"/>
<dbReference type="InterPro" id="IPR012341">
    <property type="entry name" value="6hp_glycosidase-like_sf"/>
</dbReference>
<reference evidence="5 6" key="1">
    <citation type="submission" date="2015-05" db="EMBL/GenBank/DDBJ databases">
        <title>Whole genome sequence and identification of bacterial endophytes from Costus igneus.</title>
        <authorList>
            <person name="Lee Y.P."/>
            <person name="Gan H.M."/>
            <person name="Eng W."/>
            <person name="Wheatley M.S."/>
            <person name="Caraballo A."/>
            <person name="Polter S."/>
            <person name="Savka M.A."/>
            <person name="Hudson A.O."/>
        </authorList>
    </citation>
    <scope>NUCLEOTIDE SEQUENCE [LARGE SCALE GENOMIC DNA]</scope>
    <source>
        <strain evidence="5 6">RIT379</strain>
    </source>
</reference>
<dbReference type="EC" id="5.1.3.11" evidence="4"/>
<dbReference type="Pfam" id="PF07221">
    <property type="entry name" value="GlcNAc_2-epim"/>
    <property type="match status" value="1"/>
</dbReference>
<keyword evidence="3 4" id="KW-0413">Isomerase</keyword>
<dbReference type="InterPro" id="IPR008928">
    <property type="entry name" value="6-hairpin_glycosidase_sf"/>
</dbReference>
<dbReference type="InterPro" id="IPR010819">
    <property type="entry name" value="AGE/CE"/>
</dbReference>
<dbReference type="PATRIC" id="fig|1397.4.peg.749"/>
<dbReference type="PANTHER" id="PTHR15108">
    <property type="entry name" value="N-ACYLGLUCOSAMINE-2-EPIMERASE"/>
    <property type="match status" value="1"/>
</dbReference>
<name>A0A0J1IJA3_NIACI</name>
<evidence type="ECO:0000256" key="3">
    <source>
        <dbReference type="ARBA" id="ARBA00023235"/>
    </source>
</evidence>
<comment type="similarity">
    <text evidence="4">Belongs to the cellobiose 2-epimerase family.</text>
</comment>
<dbReference type="SUPFAM" id="SSF48208">
    <property type="entry name" value="Six-hairpin glycosidases"/>
    <property type="match status" value="1"/>
</dbReference>
<dbReference type="GO" id="GO:0047736">
    <property type="term" value="F:cellobiose epimerase activity"/>
    <property type="evidence" value="ECO:0007669"/>
    <property type="project" value="UniProtKB-UniRule"/>
</dbReference>
<dbReference type="Proteomes" id="UP000036045">
    <property type="component" value="Unassembled WGS sequence"/>
</dbReference>
<comment type="function">
    <text evidence="4">Catalyzes the reversible epimerization of cellobiose to 4-O-beta-D-glucopyranosyl-D-mannose (Glc-Man).</text>
</comment>
<accession>A0A0J1IJA3</accession>
<organism evidence="5 6">
    <name type="scientific">Niallia circulans</name>
    <name type="common">Bacillus circulans</name>
    <dbReference type="NCBI Taxonomy" id="1397"/>
    <lineage>
        <taxon>Bacteria</taxon>
        <taxon>Bacillati</taxon>
        <taxon>Bacillota</taxon>
        <taxon>Bacilli</taxon>
        <taxon>Bacillales</taxon>
        <taxon>Bacillaceae</taxon>
        <taxon>Niallia</taxon>
    </lineage>
</organism>
<comment type="caution">
    <text evidence="5">The sequence shown here is derived from an EMBL/GenBank/DDBJ whole genome shotgun (WGS) entry which is preliminary data.</text>
</comment>
<evidence type="ECO:0000313" key="5">
    <source>
        <dbReference type="EMBL" id="KLV26023.1"/>
    </source>
</evidence>
<protein>
    <recommendedName>
        <fullName evidence="4">Cellobiose 2-epimerase</fullName>
        <shortName evidence="4">CE</shortName>
        <ecNumber evidence="4">5.1.3.11</ecNumber>
    </recommendedName>
</protein>
<dbReference type="RefSeq" id="WP_047942628.1">
    <property type="nucleotide sequence ID" value="NZ_LDPH01000011.1"/>
</dbReference>
<sequence>MKKIEFMEELENRILPFWLNLMDKENGGFYGVVDYHLKLHPEAHKGGVLGARNLWTFSAVYQYKQDPAYLEAAHHAYEFFKNKLWDQENGGIYWLVDYKGNPVISSKHVYAQSFALYGLSEYYKVSKDMEVLALAQKLFYLIEDICFSESLNGYLEEFNADWTKKENVLLNEGVEAAFTTNSHLHIIEAYTTLYQIWPDERLLRKIDNLLTLFHTHIFDHQKHYCHAAFDQNWNSIKDTFSFGHDIETSWLLAEALNVTKLDRPEIVEMNKLMALEVAREGLAEDGSLMDYKATNGTIHATRVWWGQAEAVIGFHNAYELTNIQNYLIYSEDVWKYIQASIHDKREGGEWYSRIDTNGEVISSLRDEKYQTQENIVDSWKCPYHNARMCLEMIKRLAN</sequence>
<evidence type="ECO:0000256" key="4">
    <source>
        <dbReference type="HAMAP-Rule" id="MF_00929"/>
    </source>
</evidence>
<dbReference type="AlphaFoldDB" id="A0A0J1IJA3"/>